<organism evidence="2 3">
    <name type="scientific">Acidiferrimicrobium australe</name>
    <dbReference type="NCBI Taxonomy" id="2664430"/>
    <lineage>
        <taxon>Bacteria</taxon>
        <taxon>Bacillati</taxon>
        <taxon>Actinomycetota</taxon>
        <taxon>Acidimicrobiia</taxon>
        <taxon>Acidimicrobiales</taxon>
        <taxon>Acidimicrobiaceae</taxon>
        <taxon>Acidiferrimicrobium</taxon>
    </lineage>
</organism>
<protein>
    <submittedName>
        <fullName evidence="2">Phosphosulfolactate synthase</fullName>
    </submittedName>
</protein>
<dbReference type="PANTHER" id="PTHR48413:SF1">
    <property type="entry name" value="PROTEIN HEAT-STRESS-ASSOCIATED 32"/>
    <property type="match status" value="1"/>
</dbReference>
<sequence length="241" mass="26203">MVLDHGLSVASFADHLRSTAELVDLVKFGWGTALVTPGIEDKIAVAHELGTRCYLGGTLFEKFVAQDRLEAYLDLCERLGVDLVEVSNGVIPMANTAKAAYIRACAERFPVVSEVGFKDPDRSLRFSPSQWVGAIAEDLEAGAWMVTTEARESGRSGICRADGELRYGLIEDVIASGLEVDRLLFEAPTKDLQSYFVTRLGANVNLGNVAPGDVVGLETLRLGLRADTLLHFEDQRRCADA</sequence>
<evidence type="ECO:0000313" key="2">
    <source>
        <dbReference type="EMBL" id="MST32278.1"/>
    </source>
</evidence>
<comment type="caution">
    <text evidence="2">The sequence shown here is derived from an EMBL/GenBank/DDBJ whole genome shotgun (WGS) entry which is preliminary data.</text>
</comment>
<dbReference type="PANTHER" id="PTHR48413">
    <property type="match status" value="1"/>
</dbReference>
<evidence type="ECO:0000256" key="1">
    <source>
        <dbReference type="ARBA" id="ARBA00010424"/>
    </source>
</evidence>
<dbReference type="Proteomes" id="UP000437736">
    <property type="component" value="Unassembled WGS sequence"/>
</dbReference>
<dbReference type="InterPro" id="IPR036112">
    <property type="entry name" value="ComA_synth_sf"/>
</dbReference>
<dbReference type="EMBL" id="WJHE01000262">
    <property type="protein sequence ID" value="MST32278.1"/>
    <property type="molecule type" value="Genomic_DNA"/>
</dbReference>
<dbReference type="InterPro" id="IPR003830">
    <property type="entry name" value="ComA_synth"/>
</dbReference>
<reference evidence="2 3" key="1">
    <citation type="submission" date="2019-11" db="EMBL/GenBank/DDBJ databases">
        <title>Acidiferrimicrobium australis gen. nov., sp. nov., an acidophilic and obligately heterotrophic, member of the Actinobacteria that catalyses dissimilatory oxido- reduction of iron isolated from metal-rich acidic water in Chile.</title>
        <authorList>
            <person name="Gonzalez D."/>
            <person name="Huber K."/>
            <person name="Hedrich S."/>
            <person name="Rojas-Villalobos C."/>
            <person name="Quatrini R."/>
            <person name="Dinamarca M.A."/>
            <person name="Schwarz A."/>
            <person name="Canales C."/>
            <person name="Nancucheo I."/>
        </authorList>
    </citation>
    <scope>NUCLEOTIDE SEQUENCE [LARGE SCALE GENOMIC DNA]</scope>
    <source>
        <strain evidence="2 3">USS-CCA1</strain>
    </source>
</reference>
<dbReference type="Gene3D" id="3.20.20.70">
    <property type="entry name" value="Aldolase class I"/>
    <property type="match status" value="1"/>
</dbReference>
<keyword evidence="3" id="KW-1185">Reference proteome</keyword>
<accession>A0ABW9QS11</accession>
<proteinExistence type="inferred from homology"/>
<evidence type="ECO:0000313" key="3">
    <source>
        <dbReference type="Proteomes" id="UP000437736"/>
    </source>
</evidence>
<dbReference type="InterPro" id="IPR013785">
    <property type="entry name" value="Aldolase_TIM"/>
</dbReference>
<dbReference type="SUPFAM" id="SSF102110">
    <property type="entry name" value="(2r)-phospho-3-sulfolactate synthase ComA"/>
    <property type="match status" value="1"/>
</dbReference>
<dbReference type="Pfam" id="PF02679">
    <property type="entry name" value="ComA"/>
    <property type="match status" value="1"/>
</dbReference>
<gene>
    <name evidence="2" type="ORF">GHK86_06020</name>
</gene>
<name>A0ABW9QS11_9ACTN</name>
<comment type="similarity">
    <text evidence="1">Belongs to the phosphosulfolactate synthase family.</text>
</comment>